<reference evidence="1 2" key="1">
    <citation type="submission" date="2018-11" db="EMBL/GenBank/DDBJ databases">
        <title>Species Designations Belie Phenotypic and Genotypic Heterogeneity in Oral Streptococci.</title>
        <authorList>
            <person name="Velsko I."/>
        </authorList>
    </citation>
    <scope>NUCLEOTIDE SEQUENCE [LARGE SCALE GENOMIC DNA]</scope>
    <source>
        <strain evidence="1 2">BCC15</strain>
    </source>
</reference>
<name>A0A3R9JI82_STRMT</name>
<comment type="caution">
    <text evidence="1">The sequence shown here is derived from an EMBL/GenBank/DDBJ whole genome shotgun (WGS) entry which is preliminary data.</text>
</comment>
<evidence type="ECO:0000313" key="1">
    <source>
        <dbReference type="EMBL" id="RSI59600.1"/>
    </source>
</evidence>
<sequence>MEKYYKNSKGFTIHISNNTDLDEHLNPMNWDTVFNYYTWERNYNSMQENSYREIDDWFDAQTSEGAYYRLREKCQAEGKNLFQFLDVLCNALDKVSIVAFPILSYEHSGISYYLGNSIDRFDGSVVGFAWEYKEKLYKDYRCKRITKSIHEKLEKNVKGELATYTQYCNGEVYDYVLYDCNGIEIDSCCGFYANTDEELLSLILEYIPSDITDIDFVEVTKELQKVVA</sequence>
<protein>
    <submittedName>
        <fullName evidence="1">Uncharacterized protein</fullName>
    </submittedName>
</protein>
<dbReference type="EMBL" id="RJNH01000013">
    <property type="protein sequence ID" value="RSI59600.1"/>
    <property type="molecule type" value="Genomic_DNA"/>
</dbReference>
<organism evidence="1 2">
    <name type="scientific">Streptococcus mitis</name>
    <dbReference type="NCBI Taxonomy" id="28037"/>
    <lineage>
        <taxon>Bacteria</taxon>
        <taxon>Bacillati</taxon>
        <taxon>Bacillota</taxon>
        <taxon>Bacilli</taxon>
        <taxon>Lactobacillales</taxon>
        <taxon>Streptococcaceae</taxon>
        <taxon>Streptococcus</taxon>
        <taxon>Streptococcus mitis group</taxon>
    </lineage>
</organism>
<dbReference type="Proteomes" id="UP000278653">
    <property type="component" value="Unassembled WGS sequence"/>
</dbReference>
<evidence type="ECO:0000313" key="2">
    <source>
        <dbReference type="Proteomes" id="UP000278653"/>
    </source>
</evidence>
<dbReference type="RefSeq" id="WP_125448051.1">
    <property type="nucleotide sequence ID" value="NZ_RJNH01000013.1"/>
</dbReference>
<dbReference type="AlphaFoldDB" id="A0A3R9JI82"/>
<proteinExistence type="predicted"/>
<gene>
    <name evidence="1" type="ORF">D8865_09005</name>
</gene>
<accession>A0A3R9JI82</accession>